<feature type="region of interest" description="Disordered" evidence="1">
    <location>
        <begin position="1"/>
        <end position="45"/>
    </location>
</feature>
<feature type="compositionally biased region" description="Low complexity" evidence="1">
    <location>
        <begin position="1"/>
        <end position="19"/>
    </location>
</feature>
<dbReference type="EMBL" id="UYRU01116437">
    <property type="protein sequence ID" value="VDN45410.1"/>
    <property type="molecule type" value="Genomic_DNA"/>
</dbReference>
<sequence length="94" mass="10722">QQQYTQQQQQQQQSTYYVQPAGSTQAQVNLQARPPPPPHAQQNQRVDGVIYKQPKVRELVRSDTLVFKFIEVFNTLLPTATSNIHKLGQKCSNS</sequence>
<protein>
    <submittedName>
        <fullName evidence="2">Uncharacterized protein</fullName>
    </submittedName>
</protein>
<proteinExistence type="predicted"/>
<dbReference type="AlphaFoldDB" id="A0A3P7NVZ6"/>
<dbReference type="Proteomes" id="UP000281553">
    <property type="component" value="Unassembled WGS sequence"/>
</dbReference>
<gene>
    <name evidence="2" type="ORF">DILT_LOCUS19593</name>
</gene>
<feature type="compositionally biased region" description="Polar residues" evidence="1">
    <location>
        <begin position="21"/>
        <end position="30"/>
    </location>
</feature>
<evidence type="ECO:0000313" key="3">
    <source>
        <dbReference type="Proteomes" id="UP000281553"/>
    </source>
</evidence>
<keyword evidence="3" id="KW-1185">Reference proteome</keyword>
<reference evidence="2 3" key="1">
    <citation type="submission" date="2018-11" db="EMBL/GenBank/DDBJ databases">
        <authorList>
            <consortium name="Pathogen Informatics"/>
        </authorList>
    </citation>
    <scope>NUCLEOTIDE SEQUENCE [LARGE SCALE GENOMIC DNA]</scope>
</reference>
<evidence type="ECO:0000313" key="2">
    <source>
        <dbReference type="EMBL" id="VDN45410.1"/>
    </source>
</evidence>
<organism evidence="2 3">
    <name type="scientific">Dibothriocephalus latus</name>
    <name type="common">Fish tapeworm</name>
    <name type="synonym">Diphyllobothrium latum</name>
    <dbReference type="NCBI Taxonomy" id="60516"/>
    <lineage>
        <taxon>Eukaryota</taxon>
        <taxon>Metazoa</taxon>
        <taxon>Spiralia</taxon>
        <taxon>Lophotrochozoa</taxon>
        <taxon>Platyhelminthes</taxon>
        <taxon>Cestoda</taxon>
        <taxon>Eucestoda</taxon>
        <taxon>Diphyllobothriidea</taxon>
        <taxon>Diphyllobothriidae</taxon>
        <taxon>Dibothriocephalus</taxon>
    </lineage>
</organism>
<evidence type="ECO:0000256" key="1">
    <source>
        <dbReference type="SAM" id="MobiDB-lite"/>
    </source>
</evidence>
<feature type="non-terminal residue" evidence="2">
    <location>
        <position position="1"/>
    </location>
</feature>
<accession>A0A3P7NVZ6</accession>
<name>A0A3P7NVZ6_DIBLA</name>